<dbReference type="InterPro" id="IPR003661">
    <property type="entry name" value="HisK_dim/P_dom"/>
</dbReference>
<evidence type="ECO:0000256" key="4">
    <source>
        <dbReference type="PROSITE-ProRule" id="PRU00169"/>
    </source>
</evidence>
<proteinExistence type="predicted"/>
<evidence type="ECO:0000256" key="5">
    <source>
        <dbReference type="SAM" id="Coils"/>
    </source>
</evidence>
<dbReference type="InterPro" id="IPR019734">
    <property type="entry name" value="TPR_rpt"/>
</dbReference>
<gene>
    <name evidence="9" type="ORF">C8N46_102240</name>
</gene>
<feature type="modified residue" description="4-aspartylphosphate" evidence="4">
    <location>
        <position position="683"/>
    </location>
</feature>
<dbReference type="SMART" id="SM00028">
    <property type="entry name" value="TPR"/>
    <property type="match status" value="5"/>
</dbReference>
<dbReference type="Proteomes" id="UP000244090">
    <property type="component" value="Unassembled WGS sequence"/>
</dbReference>
<keyword evidence="3 4" id="KW-0597">Phosphoprotein</keyword>
<dbReference type="SMART" id="SM00388">
    <property type="entry name" value="HisKA"/>
    <property type="match status" value="1"/>
</dbReference>
<dbReference type="InterPro" id="IPR011990">
    <property type="entry name" value="TPR-like_helical_dom_sf"/>
</dbReference>
<evidence type="ECO:0000256" key="6">
    <source>
        <dbReference type="SAM" id="Phobius"/>
    </source>
</evidence>
<dbReference type="Pfam" id="PF02518">
    <property type="entry name" value="HATPase_c"/>
    <property type="match status" value="1"/>
</dbReference>
<evidence type="ECO:0000256" key="1">
    <source>
        <dbReference type="ARBA" id="ARBA00000085"/>
    </source>
</evidence>
<feature type="coiled-coil region" evidence="5">
    <location>
        <begin position="358"/>
        <end position="385"/>
    </location>
</feature>
<keyword evidence="6" id="KW-0812">Transmembrane</keyword>
<evidence type="ECO:0000256" key="2">
    <source>
        <dbReference type="ARBA" id="ARBA00012438"/>
    </source>
</evidence>
<dbReference type="CDD" id="cd00082">
    <property type="entry name" value="HisKA"/>
    <property type="match status" value="1"/>
</dbReference>
<feature type="domain" description="Response regulatory" evidence="8">
    <location>
        <begin position="634"/>
        <end position="748"/>
    </location>
</feature>
<keyword evidence="6" id="KW-0472">Membrane</keyword>
<organism evidence="9 10">
    <name type="scientific">Kordia periserrulae</name>
    <dbReference type="NCBI Taxonomy" id="701523"/>
    <lineage>
        <taxon>Bacteria</taxon>
        <taxon>Pseudomonadati</taxon>
        <taxon>Bacteroidota</taxon>
        <taxon>Flavobacteriia</taxon>
        <taxon>Flavobacteriales</taxon>
        <taxon>Flavobacteriaceae</taxon>
        <taxon>Kordia</taxon>
    </lineage>
</organism>
<comment type="caution">
    <text evidence="9">The sequence shown here is derived from an EMBL/GenBank/DDBJ whole genome shotgun (WGS) entry which is preliminary data.</text>
</comment>
<accession>A0A2T6C3E6</accession>
<dbReference type="Gene3D" id="3.30.565.10">
    <property type="entry name" value="Histidine kinase-like ATPase, C-terminal domain"/>
    <property type="match status" value="1"/>
</dbReference>
<keyword evidence="10" id="KW-1185">Reference proteome</keyword>
<dbReference type="PANTHER" id="PTHR45339:SF5">
    <property type="entry name" value="HISTIDINE KINASE"/>
    <property type="match status" value="1"/>
</dbReference>
<dbReference type="SUPFAM" id="SSF52172">
    <property type="entry name" value="CheY-like"/>
    <property type="match status" value="1"/>
</dbReference>
<feature type="transmembrane region" description="Helical" evidence="6">
    <location>
        <begin position="333"/>
        <end position="352"/>
    </location>
</feature>
<dbReference type="Pfam" id="PF00512">
    <property type="entry name" value="HisKA"/>
    <property type="match status" value="1"/>
</dbReference>
<dbReference type="PROSITE" id="PS50110">
    <property type="entry name" value="RESPONSE_REGULATORY"/>
    <property type="match status" value="1"/>
</dbReference>
<dbReference type="InterPro" id="IPR036097">
    <property type="entry name" value="HisK_dim/P_sf"/>
</dbReference>
<comment type="catalytic activity">
    <reaction evidence="1">
        <text>ATP + protein L-histidine = ADP + protein N-phospho-L-histidine.</text>
        <dbReference type="EC" id="2.7.13.3"/>
    </reaction>
</comment>
<dbReference type="PROSITE" id="PS50109">
    <property type="entry name" value="HIS_KIN"/>
    <property type="match status" value="1"/>
</dbReference>
<keyword evidence="9" id="KW-0418">Kinase</keyword>
<evidence type="ECO:0000313" key="10">
    <source>
        <dbReference type="Proteomes" id="UP000244090"/>
    </source>
</evidence>
<evidence type="ECO:0000256" key="3">
    <source>
        <dbReference type="ARBA" id="ARBA00022553"/>
    </source>
</evidence>
<dbReference type="Gene3D" id="1.10.287.130">
    <property type="match status" value="1"/>
</dbReference>
<dbReference type="InterPro" id="IPR011006">
    <property type="entry name" value="CheY-like_superfamily"/>
</dbReference>
<evidence type="ECO:0000313" key="9">
    <source>
        <dbReference type="EMBL" id="PTX62840.1"/>
    </source>
</evidence>
<dbReference type="Pfam" id="PF13181">
    <property type="entry name" value="TPR_8"/>
    <property type="match status" value="2"/>
</dbReference>
<dbReference type="Pfam" id="PF00072">
    <property type="entry name" value="Response_reg"/>
    <property type="match status" value="1"/>
</dbReference>
<dbReference type="SUPFAM" id="SSF47384">
    <property type="entry name" value="Homodimeric domain of signal transducing histidine kinase"/>
    <property type="match status" value="1"/>
</dbReference>
<dbReference type="Gene3D" id="1.25.40.10">
    <property type="entry name" value="Tetratricopeptide repeat domain"/>
    <property type="match status" value="2"/>
</dbReference>
<dbReference type="CDD" id="cd16922">
    <property type="entry name" value="HATPase_EvgS-ArcB-TorS-like"/>
    <property type="match status" value="1"/>
</dbReference>
<keyword evidence="9" id="KW-0808">Transferase</keyword>
<dbReference type="SUPFAM" id="SSF48452">
    <property type="entry name" value="TPR-like"/>
    <property type="match status" value="2"/>
</dbReference>
<dbReference type="AlphaFoldDB" id="A0A2T6C3E6"/>
<reference evidence="9 10" key="1">
    <citation type="submission" date="2018-04" db="EMBL/GenBank/DDBJ databases">
        <title>Genomic Encyclopedia of Archaeal and Bacterial Type Strains, Phase II (KMG-II): from individual species to whole genera.</title>
        <authorList>
            <person name="Goeker M."/>
        </authorList>
    </citation>
    <scope>NUCLEOTIDE SEQUENCE [LARGE SCALE GENOMIC DNA]</scope>
    <source>
        <strain evidence="9 10">DSM 25731</strain>
    </source>
</reference>
<dbReference type="EMBL" id="QBKT01000002">
    <property type="protein sequence ID" value="PTX62840.1"/>
    <property type="molecule type" value="Genomic_DNA"/>
</dbReference>
<dbReference type="GO" id="GO:0000155">
    <property type="term" value="F:phosphorelay sensor kinase activity"/>
    <property type="evidence" value="ECO:0007669"/>
    <property type="project" value="InterPro"/>
</dbReference>
<keyword evidence="5" id="KW-0175">Coiled coil</keyword>
<dbReference type="EC" id="2.7.13.3" evidence="2"/>
<dbReference type="InterPro" id="IPR004358">
    <property type="entry name" value="Sig_transdc_His_kin-like_C"/>
</dbReference>
<dbReference type="Gene3D" id="3.40.50.2300">
    <property type="match status" value="1"/>
</dbReference>
<evidence type="ECO:0000259" key="8">
    <source>
        <dbReference type="PROSITE" id="PS50110"/>
    </source>
</evidence>
<dbReference type="FunFam" id="3.30.565.10:FF:000010">
    <property type="entry name" value="Sensor histidine kinase RcsC"/>
    <property type="match status" value="1"/>
</dbReference>
<dbReference type="InterPro" id="IPR005467">
    <property type="entry name" value="His_kinase_dom"/>
</dbReference>
<protein>
    <recommendedName>
        <fullName evidence="2">histidine kinase</fullName>
        <ecNumber evidence="2">2.7.13.3</ecNumber>
    </recommendedName>
</protein>
<dbReference type="SMART" id="SM00448">
    <property type="entry name" value="REC"/>
    <property type="match status" value="1"/>
</dbReference>
<dbReference type="SUPFAM" id="SSF55874">
    <property type="entry name" value="ATPase domain of HSP90 chaperone/DNA topoisomerase II/histidine kinase"/>
    <property type="match status" value="1"/>
</dbReference>
<dbReference type="PANTHER" id="PTHR45339">
    <property type="entry name" value="HYBRID SIGNAL TRANSDUCTION HISTIDINE KINASE J"/>
    <property type="match status" value="1"/>
</dbReference>
<name>A0A2T6C3E6_9FLAO</name>
<feature type="domain" description="Histidine kinase" evidence="7">
    <location>
        <begin position="392"/>
        <end position="612"/>
    </location>
</feature>
<dbReference type="InterPro" id="IPR003594">
    <property type="entry name" value="HATPase_dom"/>
</dbReference>
<dbReference type="SMART" id="SM00387">
    <property type="entry name" value="HATPase_c"/>
    <property type="match status" value="1"/>
</dbReference>
<dbReference type="PRINTS" id="PR00344">
    <property type="entry name" value="BCTRLSENSOR"/>
</dbReference>
<dbReference type="CDD" id="cd17546">
    <property type="entry name" value="REC_hyHK_CKI1_RcsC-like"/>
    <property type="match status" value="1"/>
</dbReference>
<dbReference type="InterPro" id="IPR036890">
    <property type="entry name" value="HATPase_C_sf"/>
</dbReference>
<dbReference type="InterPro" id="IPR001789">
    <property type="entry name" value="Sig_transdc_resp-reg_receiver"/>
</dbReference>
<keyword evidence="6" id="KW-1133">Transmembrane helix</keyword>
<evidence type="ECO:0000259" key="7">
    <source>
        <dbReference type="PROSITE" id="PS50109"/>
    </source>
</evidence>
<sequence>MKVFYYLIFSYFGMFLKFKSLKNVLLTTTILFLLMILPTQAQDLQEEQIRDSIKKYLNIASNTYFNYQYNKTIEATNRGIDFANQIQDNYYLATMYNELGLSYDGISEFLKSKESYLESINYVKKVDNDTLKSWIYNNIGNLYSEGFKKTDSAIMYYKKSLEYAEKLKDTFEILTPILNIGWTYVDQGDYDIAFPYLQKSEQMIYTKHGDKSAKAQINFLLGRYHTSKNNLAKAEVYFKSALEFAKEDKLLEELTEIYEEYALLAEKQGKDKLAFKLLETHLKLKDSLLNTAKVKENQIAMARFAVDDYKKDLNRVKEEQKTQETIMKKSQQISYVLMIAGFILILLLINMFKNYKFRTKALDKLRSKNKQLREAKEEAEAQANMKAQFFSTVSHELRTPLYGVVGLTSLLSEDFPNLKENENFKSLKFSSTYLLSLINNVLQINKIESQGIKLESIPFHVRNLVHEVVNSFSFAASQNQNKVHQEIDSKIPEILLGDSVRLSQILMNLIGNAVKFTEKGNIWIRLTSEEKQGKKHTIKFSIQDDGIGIPQEKQVSVFDKFVQLRPIEKNYQGTGLGLSIVKRLLLLFDSDITLKSEEDNGTEFSFSITFEESDKASIKDAVIPTKSINAIEKRILIVDDNKINRVVTKRILQNKGYQCDVAEDGLDAIDILKVNTYDLILMDINMPRIDGIETTKHIRENDKRTPIIALTAVEEDQVRDRIFEAGMNDFIIKPYDLAEFHQIILKNLYVTTK</sequence>